<evidence type="ECO:0000259" key="5">
    <source>
        <dbReference type="PROSITE" id="PS50931"/>
    </source>
</evidence>
<dbReference type="FunFam" id="1.10.10.10:FF:000001">
    <property type="entry name" value="LysR family transcriptional regulator"/>
    <property type="match status" value="1"/>
</dbReference>
<evidence type="ECO:0000313" key="6">
    <source>
        <dbReference type="EMBL" id="SEJ59372.1"/>
    </source>
</evidence>
<protein>
    <submittedName>
        <fullName evidence="6">Transcriptional regulator, LysR family</fullName>
    </submittedName>
</protein>
<comment type="caution">
    <text evidence="6">The sequence shown here is derived from an EMBL/GenBank/DDBJ whole genome shotgun (WGS) entry which is preliminary data.</text>
</comment>
<dbReference type="CDD" id="cd08414">
    <property type="entry name" value="PBP2_LTTR_aromatics_like"/>
    <property type="match status" value="1"/>
</dbReference>
<dbReference type="EMBL" id="FNZM01000006">
    <property type="protein sequence ID" value="SEJ59372.1"/>
    <property type="molecule type" value="Genomic_DNA"/>
</dbReference>
<dbReference type="InterPro" id="IPR000847">
    <property type="entry name" value="LysR_HTH_N"/>
</dbReference>
<dbReference type="PROSITE" id="PS50931">
    <property type="entry name" value="HTH_LYSR"/>
    <property type="match status" value="1"/>
</dbReference>
<dbReference type="Gene3D" id="1.10.10.10">
    <property type="entry name" value="Winged helix-like DNA-binding domain superfamily/Winged helix DNA-binding domain"/>
    <property type="match status" value="1"/>
</dbReference>
<evidence type="ECO:0000256" key="2">
    <source>
        <dbReference type="ARBA" id="ARBA00023015"/>
    </source>
</evidence>
<evidence type="ECO:0000256" key="3">
    <source>
        <dbReference type="ARBA" id="ARBA00023125"/>
    </source>
</evidence>
<dbReference type="Pfam" id="PF03466">
    <property type="entry name" value="LysR_substrate"/>
    <property type="match status" value="1"/>
</dbReference>
<evidence type="ECO:0000256" key="4">
    <source>
        <dbReference type="ARBA" id="ARBA00023163"/>
    </source>
</evidence>
<reference evidence="6 7" key="1">
    <citation type="submission" date="2016-10" db="EMBL/GenBank/DDBJ databases">
        <authorList>
            <person name="Varghese N."/>
            <person name="Submissions S."/>
        </authorList>
    </citation>
    <scope>NUCLEOTIDE SEQUENCE [LARGE SCALE GENOMIC DNA]</scope>
    <source>
        <strain evidence="6 7">LMG 22274</strain>
    </source>
</reference>
<dbReference type="GO" id="GO:0003677">
    <property type="term" value="F:DNA binding"/>
    <property type="evidence" value="ECO:0007669"/>
    <property type="project" value="UniProtKB-KW"/>
</dbReference>
<dbReference type="InterPro" id="IPR036388">
    <property type="entry name" value="WH-like_DNA-bd_sf"/>
</dbReference>
<dbReference type="GO" id="GO:0032993">
    <property type="term" value="C:protein-DNA complex"/>
    <property type="evidence" value="ECO:0007669"/>
    <property type="project" value="TreeGrafter"/>
</dbReference>
<dbReference type="PANTHER" id="PTHR30346:SF0">
    <property type="entry name" value="HCA OPERON TRANSCRIPTIONAL ACTIVATOR HCAR"/>
    <property type="match status" value="1"/>
</dbReference>
<dbReference type="SUPFAM" id="SSF53850">
    <property type="entry name" value="Periplasmic binding protein-like II"/>
    <property type="match status" value="1"/>
</dbReference>
<dbReference type="Gene3D" id="3.40.190.10">
    <property type="entry name" value="Periplasmic binding protein-like II"/>
    <property type="match status" value="2"/>
</dbReference>
<dbReference type="RefSeq" id="WP_074983173.1">
    <property type="nucleotide sequence ID" value="NZ_CADFGN010000006.1"/>
</dbReference>
<dbReference type="Proteomes" id="UP000183529">
    <property type="component" value="Unassembled WGS sequence"/>
</dbReference>
<dbReference type="AlphaFoldDB" id="A0AAQ1GF21"/>
<dbReference type="Pfam" id="PF00126">
    <property type="entry name" value="HTH_1"/>
    <property type="match status" value="1"/>
</dbReference>
<name>A0AAQ1GF21_9BURK</name>
<proteinExistence type="inferred from homology"/>
<evidence type="ECO:0000256" key="1">
    <source>
        <dbReference type="ARBA" id="ARBA00009437"/>
    </source>
</evidence>
<dbReference type="PANTHER" id="PTHR30346">
    <property type="entry name" value="TRANSCRIPTIONAL DUAL REGULATOR HCAR-RELATED"/>
    <property type="match status" value="1"/>
</dbReference>
<dbReference type="GO" id="GO:0003700">
    <property type="term" value="F:DNA-binding transcription factor activity"/>
    <property type="evidence" value="ECO:0007669"/>
    <property type="project" value="InterPro"/>
</dbReference>
<accession>A0AAQ1GF21</accession>
<organism evidence="6 7">
    <name type="scientific">Paraburkholderia tropica</name>
    <dbReference type="NCBI Taxonomy" id="92647"/>
    <lineage>
        <taxon>Bacteria</taxon>
        <taxon>Pseudomonadati</taxon>
        <taxon>Pseudomonadota</taxon>
        <taxon>Betaproteobacteria</taxon>
        <taxon>Burkholderiales</taxon>
        <taxon>Burkholderiaceae</taxon>
        <taxon>Paraburkholderia</taxon>
    </lineage>
</organism>
<evidence type="ECO:0000313" key="7">
    <source>
        <dbReference type="Proteomes" id="UP000183529"/>
    </source>
</evidence>
<keyword evidence="2" id="KW-0805">Transcription regulation</keyword>
<dbReference type="InterPro" id="IPR036390">
    <property type="entry name" value="WH_DNA-bd_sf"/>
</dbReference>
<gene>
    <name evidence="6" type="ORF">SAMN05216550_106126</name>
</gene>
<keyword evidence="3" id="KW-0238">DNA-binding</keyword>
<feature type="domain" description="HTH lysR-type" evidence="5">
    <location>
        <begin position="2"/>
        <end position="59"/>
    </location>
</feature>
<comment type="similarity">
    <text evidence="1">Belongs to the LysR transcriptional regulatory family.</text>
</comment>
<sequence length="304" mass="32093">MLDLRRLRYFVTVADELHFGRAAERLHIAQPPLTRHIASLENELGIRLFERSTRAVTLTPEGAQFLEHARQVIEAAEQAEVSAQRLAHGTAGRLAIGYTSSIPISPAFSAIVRGFSREAPDVALTFREVAGTAQPRQIESGVLDIAFGWAASDHADNADQADGAVAQLTVARQPMVAAVAANSEYAACAAVAFEALAHESFIAWPPGQGSVLNTALHRLCAQAGVEPRLGPRASQVAALVALVAAGQGVAIVPAFAASLKMADVAYVPLINAPVLDQIIAWRTHDPSRCALRFAAFARAAATAG</sequence>
<dbReference type="SUPFAM" id="SSF46785">
    <property type="entry name" value="Winged helix' DNA-binding domain"/>
    <property type="match status" value="1"/>
</dbReference>
<dbReference type="InterPro" id="IPR005119">
    <property type="entry name" value="LysR_subst-bd"/>
</dbReference>
<dbReference type="PRINTS" id="PR00039">
    <property type="entry name" value="HTHLYSR"/>
</dbReference>
<keyword evidence="4" id="KW-0804">Transcription</keyword>